<gene>
    <name evidence="1" type="ORF">APUU_22075S</name>
</gene>
<evidence type="ECO:0008006" key="3">
    <source>
        <dbReference type="Google" id="ProtNLM"/>
    </source>
</evidence>
<dbReference type="RefSeq" id="XP_041553837.1">
    <property type="nucleotide sequence ID" value="XM_041700898.1"/>
</dbReference>
<dbReference type="OrthoDB" id="5326346at2759"/>
<dbReference type="GeneID" id="64971648"/>
<evidence type="ECO:0000313" key="2">
    <source>
        <dbReference type="Proteomes" id="UP000654913"/>
    </source>
</evidence>
<evidence type="ECO:0000313" key="1">
    <source>
        <dbReference type="EMBL" id="BCS21643.1"/>
    </source>
</evidence>
<sequence length="276" mass="30678">MHIRVSAKHLTLGSPVFNRMLNGDWTEAAEFKEKGSAELVVPNWGVEALILVLYIIHAQTTKVSRLLGLEDLAKVTVVTDYYVVKKVKLSNSSNPREILSYEFGSLYFSRRPDSFATACSIAIEQLKSPISSLGLPIPALIIDEINRRRTEAIQSGLDLLYSRRDSLLDIINGTNDEDGSRCTVECAAMTYGQMSKGMRAFGMLPSRPDPPFTGVNNDSFSALSELGCGYWGERRGPYSKRFKPHKCSTSSSYSAMFDGIYHKVELLSLSDYIPKV</sequence>
<reference evidence="1" key="2">
    <citation type="submission" date="2021-02" db="EMBL/GenBank/DDBJ databases">
        <title>Aspergillus puulaauensis MK2 genome sequence.</title>
        <authorList>
            <person name="Futagami T."/>
            <person name="Mori K."/>
            <person name="Kadooka C."/>
            <person name="Tanaka T."/>
        </authorList>
    </citation>
    <scope>NUCLEOTIDE SEQUENCE</scope>
    <source>
        <strain evidence="1">MK2</strain>
    </source>
</reference>
<proteinExistence type="predicted"/>
<dbReference type="EMBL" id="AP024444">
    <property type="protein sequence ID" value="BCS21643.1"/>
    <property type="molecule type" value="Genomic_DNA"/>
</dbReference>
<name>A0A7R7XID7_9EURO</name>
<reference evidence="1" key="1">
    <citation type="submission" date="2021-01" db="EMBL/GenBank/DDBJ databases">
        <authorList>
            <consortium name="Aspergillus puulaauensis MK2 genome sequencing consortium"/>
            <person name="Kazuki M."/>
            <person name="Futagami T."/>
        </authorList>
    </citation>
    <scope>NUCLEOTIDE SEQUENCE</scope>
    <source>
        <strain evidence="1">MK2</strain>
    </source>
</reference>
<protein>
    <recommendedName>
        <fullName evidence="3">BTB domain-containing protein</fullName>
    </recommendedName>
</protein>
<accession>A0A7R7XID7</accession>
<organism evidence="1 2">
    <name type="scientific">Aspergillus puulaauensis</name>
    <dbReference type="NCBI Taxonomy" id="1220207"/>
    <lineage>
        <taxon>Eukaryota</taxon>
        <taxon>Fungi</taxon>
        <taxon>Dikarya</taxon>
        <taxon>Ascomycota</taxon>
        <taxon>Pezizomycotina</taxon>
        <taxon>Eurotiomycetes</taxon>
        <taxon>Eurotiomycetidae</taxon>
        <taxon>Eurotiales</taxon>
        <taxon>Aspergillaceae</taxon>
        <taxon>Aspergillus</taxon>
    </lineage>
</organism>
<dbReference type="KEGG" id="apuu:APUU_22075S"/>
<dbReference type="AlphaFoldDB" id="A0A7R7XID7"/>
<dbReference type="Proteomes" id="UP000654913">
    <property type="component" value="Chromosome 2"/>
</dbReference>
<keyword evidence="2" id="KW-1185">Reference proteome</keyword>